<protein>
    <submittedName>
        <fullName evidence="2">Uncharacterized protein</fullName>
    </submittedName>
</protein>
<name>A0A2S5CGQ4_9GAMM</name>
<feature type="transmembrane region" description="Helical" evidence="1">
    <location>
        <begin position="7"/>
        <end position="23"/>
    </location>
</feature>
<keyword evidence="1" id="KW-0472">Membrane</keyword>
<sequence length="54" mass="6027">MQITTNFTVLLGIVMIFIPRPITTNTITSFSFSGFRILVVLVEFSTLVAERGSF</sequence>
<gene>
    <name evidence="2" type="ORF">AADEFJLK_04260</name>
</gene>
<reference evidence="2 3" key="1">
    <citation type="submission" date="2017-11" db="EMBL/GenBank/DDBJ databases">
        <title>Draft Genome Sequence of Methylobacter psychrotolerans Sph1T, an Obligate Methanotroph from Low-Temperature Environments.</title>
        <authorList>
            <person name="Oshkin I.Y."/>
            <person name="Miroshnikov K."/>
            <person name="Belova S.E."/>
            <person name="Korzhenkov A."/>
            <person name="Toshchakov S.V."/>
            <person name="Dedysh S.N."/>
        </authorList>
    </citation>
    <scope>NUCLEOTIDE SEQUENCE [LARGE SCALE GENOMIC DNA]</scope>
    <source>
        <strain evidence="2 3">Sph1</strain>
    </source>
</reference>
<organism evidence="2 3">
    <name type="scientific">Methylovulum psychrotolerans</name>
    <dbReference type="NCBI Taxonomy" id="1704499"/>
    <lineage>
        <taxon>Bacteria</taxon>
        <taxon>Pseudomonadati</taxon>
        <taxon>Pseudomonadota</taxon>
        <taxon>Gammaproteobacteria</taxon>
        <taxon>Methylococcales</taxon>
        <taxon>Methylococcaceae</taxon>
        <taxon>Methylovulum</taxon>
    </lineage>
</organism>
<keyword evidence="1" id="KW-1133">Transmembrane helix</keyword>
<accession>A0A2S5CGQ4</accession>
<keyword evidence="1" id="KW-0812">Transmembrane</keyword>
<dbReference type="EMBL" id="PGFZ01000018">
    <property type="protein sequence ID" value="POZ49979.1"/>
    <property type="molecule type" value="Genomic_DNA"/>
</dbReference>
<dbReference type="AlphaFoldDB" id="A0A2S5CGQ4"/>
<evidence type="ECO:0000256" key="1">
    <source>
        <dbReference type="SAM" id="Phobius"/>
    </source>
</evidence>
<proteinExistence type="predicted"/>
<evidence type="ECO:0000313" key="2">
    <source>
        <dbReference type="EMBL" id="POZ49979.1"/>
    </source>
</evidence>
<evidence type="ECO:0000313" key="3">
    <source>
        <dbReference type="Proteomes" id="UP000237423"/>
    </source>
</evidence>
<dbReference type="Proteomes" id="UP000237423">
    <property type="component" value="Unassembled WGS sequence"/>
</dbReference>
<comment type="caution">
    <text evidence="2">The sequence shown here is derived from an EMBL/GenBank/DDBJ whole genome shotgun (WGS) entry which is preliminary data.</text>
</comment>